<evidence type="ECO:0000256" key="4">
    <source>
        <dbReference type="ARBA" id="ARBA00022433"/>
    </source>
</evidence>
<keyword evidence="7" id="KW-0518">Myosin</keyword>
<dbReference type="InterPro" id="IPR014751">
    <property type="entry name" value="XRCC4-like_C"/>
</dbReference>
<dbReference type="Proteomes" id="UP000695007">
    <property type="component" value="Unplaced"/>
</dbReference>
<dbReference type="Gene3D" id="1.20.5.340">
    <property type="match status" value="3"/>
</dbReference>
<feature type="coiled-coil region" evidence="11">
    <location>
        <begin position="120"/>
        <end position="626"/>
    </location>
</feature>
<evidence type="ECO:0000256" key="9">
    <source>
        <dbReference type="ARBA" id="ARBA00023179"/>
    </source>
</evidence>
<accession>A0AAJ6YU97</accession>
<dbReference type="PANTHER" id="PTHR46349">
    <property type="entry name" value="CINGULIN-LIKE PROTEIN 1-RELATED"/>
    <property type="match status" value="1"/>
</dbReference>
<dbReference type="GO" id="GO:0005923">
    <property type="term" value="C:bicellular tight junction"/>
    <property type="evidence" value="ECO:0007669"/>
    <property type="project" value="TreeGrafter"/>
</dbReference>
<evidence type="ECO:0000259" key="13">
    <source>
        <dbReference type="Pfam" id="PF01576"/>
    </source>
</evidence>
<feature type="compositionally biased region" description="Polar residues" evidence="12">
    <location>
        <begin position="1"/>
        <end position="12"/>
    </location>
</feature>
<comment type="similarity">
    <text evidence="2">Belongs to the paramyosin family.</text>
</comment>
<comment type="subcellular location">
    <subcellularLocation>
        <location evidence="1">Cytoplasm</location>
        <location evidence="1">Myofibril</location>
    </subcellularLocation>
</comment>
<dbReference type="Pfam" id="PF01576">
    <property type="entry name" value="Myosin_tail_1"/>
    <property type="match status" value="1"/>
</dbReference>
<gene>
    <name evidence="15" type="primary">LOC105367454</name>
</gene>
<dbReference type="AlphaFoldDB" id="A0AAJ6YU97"/>
<dbReference type="GeneID" id="105367454"/>
<dbReference type="Gene3D" id="1.20.5.370">
    <property type="match status" value="1"/>
</dbReference>
<dbReference type="SUPFAM" id="SSF90257">
    <property type="entry name" value="Myosin rod fragments"/>
    <property type="match status" value="4"/>
</dbReference>
<evidence type="ECO:0000256" key="1">
    <source>
        <dbReference type="ARBA" id="ARBA00004657"/>
    </source>
</evidence>
<dbReference type="FunFam" id="1.20.5.340:FF:000035">
    <property type="entry name" value="Paramyosin, long form"/>
    <property type="match status" value="1"/>
</dbReference>
<feature type="region of interest" description="Disordered" evidence="12">
    <location>
        <begin position="1"/>
        <end position="20"/>
    </location>
</feature>
<evidence type="ECO:0000256" key="5">
    <source>
        <dbReference type="ARBA" id="ARBA00022490"/>
    </source>
</evidence>
<dbReference type="RefSeq" id="XP_011504470.1">
    <property type="nucleotide sequence ID" value="XM_011506168.1"/>
</dbReference>
<evidence type="ECO:0000313" key="15">
    <source>
        <dbReference type="RefSeq" id="XP_011504470.1"/>
    </source>
</evidence>
<evidence type="ECO:0000256" key="2">
    <source>
        <dbReference type="ARBA" id="ARBA00008447"/>
    </source>
</evidence>
<dbReference type="KEGG" id="csol:105367454"/>
<feature type="coiled-coil region" evidence="11">
    <location>
        <begin position="655"/>
        <end position="851"/>
    </location>
</feature>
<evidence type="ECO:0000256" key="7">
    <source>
        <dbReference type="ARBA" id="ARBA00023123"/>
    </source>
</evidence>
<dbReference type="PANTHER" id="PTHR46349:SF6">
    <property type="entry name" value="MYOSIN-6-LIKE"/>
    <property type="match status" value="1"/>
</dbReference>
<organism evidence="14 15">
    <name type="scientific">Ceratosolen solmsi marchali</name>
    <dbReference type="NCBI Taxonomy" id="326594"/>
    <lineage>
        <taxon>Eukaryota</taxon>
        <taxon>Metazoa</taxon>
        <taxon>Ecdysozoa</taxon>
        <taxon>Arthropoda</taxon>
        <taxon>Hexapoda</taxon>
        <taxon>Insecta</taxon>
        <taxon>Pterygota</taxon>
        <taxon>Neoptera</taxon>
        <taxon>Endopterygota</taxon>
        <taxon>Hymenoptera</taxon>
        <taxon>Apocrita</taxon>
        <taxon>Proctotrupomorpha</taxon>
        <taxon>Chalcidoidea</taxon>
        <taxon>Agaonidae</taxon>
        <taxon>Agaoninae</taxon>
        <taxon>Ceratosolen</taxon>
    </lineage>
</organism>
<comment type="function">
    <text evidence="10">Paramyosin is a major structural component of many thick filaments isolated from invertebrate muscles.</text>
</comment>
<dbReference type="GO" id="GO:0016459">
    <property type="term" value="C:myosin complex"/>
    <property type="evidence" value="ECO:0007669"/>
    <property type="project" value="UniProtKB-KW"/>
</dbReference>
<dbReference type="GO" id="GO:0032982">
    <property type="term" value="C:myosin filament"/>
    <property type="evidence" value="ECO:0007669"/>
    <property type="project" value="UniProtKB-KW"/>
</dbReference>
<dbReference type="InterPro" id="IPR002928">
    <property type="entry name" value="Myosin_tail"/>
</dbReference>
<protein>
    <recommendedName>
        <fullName evidence="3">Paramyosin</fullName>
    </recommendedName>
</protein>
<keyword evidence="14" id="KW-1185">Reference proteome</keyword>
<keyword evidence="8" id="KW-0505">Motor protein</keyword>
<keyword evidence="4" id="KW-0787">Thick filament</keyword>
<evidence type="ECO:0000256" key="12">
    <source>
        <dbReference type="SAM" id="MobiDB-lite"/>
    </source>
</evidence>
<reference evidence="15" key="1">
    <citation type="submission" date="2025-08" db="UniProtKB">
        <authorList>
            <consortium name="RefSeq"/>
        </authorList>
    </citation>
    <scope>IDENTIFICATION</scope>
</reference>
<dbReference type="GO" id="GO:0030239">
    <property type="term" value="P:myofibril assembly"/>
    <property type="evidence" value="ECO:0007669"/>
    <property type="project" value="UniProtKB-ARBA"/>
</dbReference>
<evidence type="ECO:0000256" key="8">
    <source>
        <dbReference type="ARBA" id="ARBA00023175"/>
    </source>
</evidence>
<name>A0AAJ6YU97_9HYME</name>
<evidence type="ECO:0000256" key="3">
    <source>
        <dbReference type="ARBA" id="ARBA00018623"/>
    </source>
</evidence>
<dbReference type="GO" id="GO:0030016">
    <property type="term" value="C:myofibril"/>
    <property type="evidence" value="ECO:0007669"/>
    <property type="project" value="UniProtKB-SubCell"/>
</dbReference>
<evidence type="ECO:0000256" key="11">
    <source>
        <dbReference type="SAM" id="Coils"/>
    </source>
</evidence>
<evidence type="ECO:0000256" key="6">
    <source>
        <dbReference type="ARBA" id="ARBA00023054"/>
    </source>
</evidence>
<keyword evidence="5" id="KW-0963">Cytoplasm</keyword>
<keyword evidence="9" id="KW-0514">Muscle protein</keyword>
<evidence type="ECO:0000313" key="14">
    <source>
        <dbReference type="Proteomes" id="UP000695007"/>
    </source>
</evidence>
<evidence type="ECO:0000256" key="10">
    <source>
        <dbReference type="ARBA" id="ARBA00049580"/>
    </source>
</evidence>
<sequence length="876" mass="102154">MSSAVAKTSKYSYRSGPGGGQADVSIEYSADLSALSRLEDKIRLLQDDIECERELRQRIERERADLSVQVIQLSERLEEAEGGAESQFEINKKRDTELAKLRKLLEDVHLESEETAHLLRKKHQEVVVDFQDQIDQLSKARARADKEKSKFQQEVYELLAQLDSVTKEKLLSIKTVEKLEFHVSELNVKIEEINRTIVDITSHKARLSQENIELVKEVQDLKVNIENITYLKSQVIGQLEDARRRLEDEERRRSLVEASLHQVEVEIESVRVQLEEESEARLELERQLVKANGEVSIWRSKYETEANARAEEVEELRRKYSARIQEQEEQIENLLVKINNLEKQKSRLQSEVEVLIIDLEKANATARELQKRVEHLEKANIELKSRLDETINLYEVSQRDLRNKQQELQRTNAELDKTRELKDQLARENKKLSDDLSDAKNQLADMNRRLHELELELRRLENEREELAAAYKEAEAGRKIEEQRSQRLSAELSQLRHETERRLAEKDEEIEAIRKATSIEIEQLNARIVEAEVRLKSEVQRVKKKLQIQITELELSLDVANKNNIDLQKTIKKQSLTLTELQAHYDEVQRQLQVTLDQLGISQRRLQSLTAELEEIRGNYESALRAKRTVELQYEEAHSRINELTTINVNIASTKAKLEQELSTLAGDYEEVTKELRVSDERYQRVQNELKHTVEILHEEQERIVKIEAIKKSLEIEVKNLSVRLEEVEANAIVGGKRIISKLEARIRDLELELDEEKRRHAETVKILRKKERNIKEVMIQVEEDSKSIALLQESLDKACQKVNIYKRQLQEQEGMSQQSVTRVRRFQRELEAAEDRADTAESNLTLIRAKHRSFVTTSTVPGSQVYLVQESRQEL</sequence>
<feature type="domain" description="Myosin tail" evidence="13">
    <location>
        <begin position="36"/>
        <end position="851"/>
    </location>
</feature>
<proteinExistence type="inferred from homology"/>
<feature type="coiled-coil region" evidence="11">
    <location>
        <begin position="35"/>
        <end position="76"/>
    </location>
</feature>
<keyword evidence="6 11" id="KW-0175">Coiled coil</keyword>